<evidence type="ECO:0000313" key="2">
    <source>
        <dbReference type="Proteomes" id="UP001595907"/>
    </source>
</evidence>
<evidence type="ECO:0000313" key="1">
    <source>
        <dbReference type="EMBL" id="MFC4261912.1"/>
    </source>
</evidence>
<protein>
    <submittedName>
        <fullName evidence="1">Uncharacterized protein</fullName>
    </submittedName>
</protein>
<accession>A0ABV8QNR0</accession>
<dbReference type="RefSeq" id="WP_379707068.1">
    <property type="nucleotide sequence ID" value="NZ_JBHSCZ010000001.1"/>
</dbReference>
<gene>
    <name evidence="1" type="ORF">ACFOWM_03415</name>
</gene>
<comment type="caution">
    <text evidence="1">The sequence shown here is derived from an EMBL/GenBank/DDBJ whole genome shotgun (WGS) entry which is preliminary data.</text>
</comment>
<organism evidence="1 2">
    <name type="scientific">Ferruginibacter yonginensis</name>
    <dbReference type="NCBI Taxonomy" id="1310416"/>
    <lineage>
        <taxon>Bacteria</taxon>
        <taxon>Pseudomonadati</taxon>
        <taxon>Bacteroidota</taxon>
        <taxon>Chitinophagia</taxon>
        <taxon>Chitinophagales</taxon>
        <taxon>Chitinophagaceae</taxon>
        <taxon>Ferruginibacter</taxon>
    </lineage>
</organism>
<dbReference type="EMBL" id="JBHSCZ010000001">
    <property type="protein sequence ID" value="MFC4261912.1"/>
    <property type="molecule type" value="Genomic_DNA"/>
</dbReference>
<reference evidence="2" key="1">
    <citation type="journal article" date="2019" name="Int. J. Syst. Evol. Microbiol.">
        <title>The Global Catalogue of Microorganisms (GCM) 10K type strain sequencing project: providing services to taxonomists for standard genome sequencing and annotation.</title>
        <authorList>
            <consortium name="The Broad Institute Genomics Platform"/>
            <consortium name="The Broad Institute Genome Sequencing Center for Infectious Disease"/>
            <person name="Wu L."/>
            <person name="Ma J."/>
        </authorList>
    </citation>
    <scope>NUCLEOTIDE SEQUENCE [LARGE SCALE GENOMIC DNA]</scope>
    <source>
        <strain evidence="2">CECT 8289</strain>
    </source>
</reference>
<sequence>MKNTFTILLPVHNGKRYINYKFNCNLYYQSLQVLRFQLTTPKGQYLKLEKRLLIKRSPWKIIGQSFEFKSPRSAEYVAELIKMIEYEIRPERPEYIHPKNA</sequence>
<keyword evidence="2" id="KW-1185">Reference proteome</keyword>
<proteinExistence type="predicted"/>
<name>A0ABV8QNR0_9BACT</name>
<dbReference type="Proteomes" id="UP001595907">
    <property type="component" value="Unassembled WGS sequence"/>
</dbReference>